<feature type="transmembrane region" description="Helical" evidence="1">
    <location>
        <begin position="204"/>
        <end position="224"/>
    </location>
</feature>
<feature type="transmembrane region" description="Helical" evidence="1">
    <location>
        <begin position="256"/>
        <end position="280"/>
    </location>
</feature>
<evidence type="ECO:0000313" key="3">
    <source>
        <dbReference type="Proteomes" id="UP000664203"/>
    </source>
</evidence>
<keyword evidence="1" id="KW-0472">Membrane</keyword>
<dbReference type="EMBL" id="CAJPDR010000696">
    <property type="protein sequence ID" value="CAF9941890.1"/>
    <property type="molecule type" value="Genomic_DNA"/>
</dbReference>
<dbReference type="Proteomes" id="UP000664203">
    <property type="component" value="Unassembled WGS sequence"/>
</dbReference>
<keyword evidence="1" id="KW-1133">Transmembrane helix</keyword>
<keyword evidence="3" id="KW-1185">Reference proteome</keyword>
<feature type="transmembrane region" description="Helical" evidence="1">
    <location>
        <begin position="86"/>
        <end position="107"/>
    </location>
</feature>
<evidence type="ECO:0000313" key="2">
    <source>
        <dbReference type="EMBL" id="CAF9941890.1"/>
    </source>
</evidence>
<feature type="transmembrane region" description="Helical" evidence="1">
    <location>
        <begin position="352"/>
        <end position="375"/>
    </location>
</feature>
<accession>A0A8H3J6U7</accession>
<gene>
    <name evidence="2" type="ORF">ALECFALPRED_009368</name>
</gene>
<evidence type="ECO:0000256" key="1">
    <source>
        <dbReference type="SAM" id="Phobius"/>
    </source>
</evidence>
<organism evidence="2 3">
    <name type="scientific">Alectoria fallacina</name>
    <dbReference type="NCBI Taxonomy" id="1903189"/>
    <lineage>
        <taxon>Eukaryota</taxon>
        <taxon>Fungi</taxon>
        <taxon>Dikarya</taxon>
        <taxon>Ascomycota</taxon>
        <taxon>Pezizomycotina</taxon>
        <taxon>Lecanoromycetes</taxon>
        <taxon>OSLEUM clade</taxon>
        <taxon>Lecanoromycetidae</taxon>
        <taxon>Lecanorales</taxon>
        <taxon>Lecanorineae</taxon>
        <taxon>Parmeliaceae</taxon>
        <taxon>Alectoria</taxon>
    </lineage>
</organism>
<keyword evidence="1" id="KW-0812">Transmembrane</keyword>
<name>A0A8H3J6U7_9LECA</name>
<comment type="caution">
    <text evidence="2">The sequence shown here is derived from an EMBL/GenBank/DDBJ whole genome shotgun (WGS) entry which is preliminary data.</text>
</comment>
<proteinExistence type="predicted"/>
<dbReference type="AlphaFoldDB" id="A0A8H3J6U7"/>
<dbReference type="OrthoDB" id="72269at2759"/>
<protein>
    <submittedName>
        <fullName evidence="2">Uncharacterized protein</fullName>
    </submittedName>
</protein>
<feature type="transmembrane region" description="Helical" evidence="1">
    <location>
        <begin position="166"/>
        <end position="192"/>
    </location>
</feature>
<feature type="transmembrane region" description="Helical" evidence="1">
    <location>
        <begin position="119"/>
        <end position="146"/>
    </location>
</feature>
<reference evidence="2" key="1">
    <citation type="submission" date="2021-03" db="EMBL/GenBank/DDBJ databases">
        <authorList>
            <person name="Tagirdzhanova G."/>
        </authorList>
    </citation>
    <scope>NUCLEOTIDE SEQUENCE</scope>
</reference>
<sequence>MDSMRLKAFVFALGVLGLYGTWGRTIVDGTLSRLLDALHGGKPFIMPGTTAEPLRTSITGVYWPIDYLLNMLILFFWQAVDGSHPATSAVALYFAGQHLSLLTLLYVDSLRYGNVHKRSIGATLWLLIFQLTAIGTSGPWFTALYLSASPLSKTTLSLPEYLSLHLASPTSILLLPISATISYIIPVILMALRSPSIVSHNSKQLAIALWNVFPLVMTATQWLLRQMLSFLGLSRSLHLPGQPTEAQHLQALRITYAFSLTISCTCHIGITAISAASVLFPMMFAPAYRSAFRPGKLLLPPTSWTPVSTFGEGDLGFMKWDETIGYACMLFVAGVTFRQAQDRIGQQPGWALYYAMFTGCIIGGPGSTALAISWAKDEMLVAAKEVEKAQGQKSKEV</sequence>